<organism evidence="1">
    <name type="scientific">uncultured Caudovirales phage</name>
    <dbReference type="NCBI Taxonomy" id="2100421"/>
    <lineage>
        <taxon>Viruses</taxon>
        <taxon>Duplodnaviria</taxon>
        <taxon>Heunggongvirae</taxon>
        <taxon>Uroviricota</taxon>
        <taxon>Caudoviricetes</taxon>
        <taxon>Peduoviridae</taxon>
        <taxon>Maltschvirus</taxon>
        <taxon>Maltschvirus maltsch</taxon>
    </lineage>
</organism>
<proteinExistence type="predicted"/>
<sequence length="664" mass="70991">MNEAQRIQEALNAGYTKEDIRAAYVSKGLPLPKEIDITPEERQGTSLSKGARLAMTAAQGPTLGFADELAGIIQAPFIATPGESMADAYTRGRDVYRAGVESYRQEQPIGSAVAQGVAALPLGMINLGRQALPQVGPVMRSVGAGGLFGAAAGAGEATSLEDIPQEALTSGITSAVLGGGTELGMKAVRPAASIIRAQAGRVIPESVRSLVGGSSTDLARNRVAQAMLRDGATPDQVTARMSKLGDDAILAEAAGYNTRDLLDTMATLPGRTKNYTEDLIRQRQSQRGGRIATAAQQQLSPTGVRLADSVESLITKRDVEATPLYEQLKTVNISLDDDLRQILDASKKLGAFARAEKISTGLREPFSLKDFQKSTSVAMTDLDKVKRGIDDIISSKAATNERGEINEFGRSVVKLKQDLLKRLDDATVDPDTGSSLYKSARNAYAGPSALITAAELGRTVLNKPAATIKTLVKDMSDSELESFRVGAYEGLRDLAGTQSGQTRLLNMWKEPATQERLKEIFPSERAFRQFASNVAAEARKKDIQTVGRGSQTAGREARMEDVGLENLKDTVNLTAAAKTMDVGSLINLLSNSMTRTSLPEPVRNEIGRILMSRATSGDEVRMLRSVIDRMKKEQEAQARTSGIIGSQLAPAAEPFTAALRSLLQ</sequence>
<reference evidence="1" key="1">
    <citation type="submission" date="2020-04" db="EMBL/GenBank/DDBJ databases">
        <authorList>
            <person name="Chiriac C."/>
            <person name="Salcher M."/>
            <person name="Ghai R."/>
            <person name="Kavagutti S V."/>
        </authorList>
    </citation>
    <scope>NUCLEOTIDE SEQUENCE</scope>
</reference>
<dbReference type="EMBL" id="LR796390">
    <property type="protein sequence ID" value="CAB4141603.1"/>
    <property type="molecule type" value="Genomic_DNA"/>
</dbReference>
<evidence type="ECO:0000313" key="1">
    <source>
        <dbReference type="EMBL" id="CAB4141603.1"/>
    </source>
</evidence>
<name>A0A6J5M8C3_9CAUD</name>
<protein>
    <submittedName>
        <fullName evidence="1">Uncharacterized protein</fullName>
    </submittedName>
</protein>
<accession>A0A6J5M8C3</accession>
<gene>
    <name evidence="1" type="ORF">UFOVP415_43</name>
</gene>